<sequence length="294" mass="31778">MSVFTGSGVALVTPFTKDGVNFDALEQMIEFQIAGGTDALIVCGTTGEPSTMTAKEKHDTIKFSIERVNHRIPVIAGTGGNNTAEVIEASVDAQQLGADALLIVTPYYNKTTQKGLVEHYTAIANAVDIPIIIYNVPSRTGLNMTPSTLEKLSHVRNIAGMKEASGNIVQVAEMARLCSDRIDIYSGNDDQVVPILSLGGKGVISVVANIAPKDTHDMVIKFLNGDIEGSRQLQFKLNPLVEALFIEVNPIPVKTALNLMGFNAGNLRLPLTEMSESNLAFLRQRMIEYGFELK</sequence>
<dbReference type="Pfam" id="PF00701">
    <property type="entry name" value="DHDPS"/>
    <property type="match status" value="1"/>
</dbReference>
<dbReference type="InterPro" id="IPR005263">
    <property type="entry name" value="DapA"/>
</dbReference>
<comment type="subunit">
    <text evidence="12">Homotetramer; dimer of dimers.</text>
</comment>
<dbReference type="HOGENOM" id="CLU_049343_7_1_9"/>
<evidence type="ECO:0000256" key="9">
    <source>
        <dbReference type="ARBA" id="ARBA00023239"/>
    </source>
</evidence>
<feature type="binding site" evidence="12 15">
    <location>
        <position position="46"/>
    </location>
    <ligand>
        <name>pyruvate</name>
        <dbReference type="ChEBI" id="CHEBI:15361"/>
    </ligand>
</feature>
<dbReference type="Proteomes" id="UP000008457">
    <property type="component" value="Chromosome"/>
</dbReference>
<keyword evidence="5 12" id="KW-0963">Cytoplasm</keyword>
<dbReference type="InterPro" id="IPR002220">
    <property type="entry name" value="DapA-like"/>
</dbReference>
<comment type="pathway">
    <text evidence="2 12">Amino-acid biosynthesis; L-lysine biosynthesis via DAP pathway; (S)-tetrahydrodipicolinate from L-aspartate: step 3/4.</text>
</comment>
<protein>
    <recommendedName>
        <fullName evidence="4 12">4-hydroxy-tetrahydrodipicolinate synthase</fullName>
        <shortName evidence="12">HTPA synthase</shortName>
        <ecNumber evidence="4 12">4.3.3.7</ecNumber>
    </recommendedName>
</protein>
<dbReference type="Gene3D" id="3.20.20.70">
    <property type="entry name" value="Aldolase class I"/>
    <property type="match status" value="1"/>
</dbReference>
<accession>F4A131</accession>
<organism evidence="16 17">
    <name type="scientific">Mahella australiensis (strain DSM 15567 / CIP 107919 / 50-1 BON)</name>
    <dbReference type="NCBI Taxonomy" id="697281"/>
    <lineage>
        <taxon>Bacteria</taxon>
        <taxon>Bacillati</taxon>
        <taxon>Bacillota</taxon>
        <taxon>Clostridia</taxon>
        <taxon>Thermoanaerobacterales</taxon>
        <taxon>Thermoanaerobacterales Family IV. Incertae Sedis</taxon>
        <taxon>Mahella</taxon>
    </lineage>
</organism>
<evidence type="ECO:0000256" key="5">
    <source>
        <dbReference type="ARBA" id="ARBA00022490"/>
    </source>
</evidence>
<keyword evidence="17" id="KW-1185">Reference proteome</keyword>
<name>F4A131_MAHA5</name>
<dbReference type="STRING" id="697281.Mahau_0734"/>
<dbReference type="GO" id="GO:0019877">
    <property type="term" value="P:diaminopimelate biosynthetic process"/>
    <property type="evidence" value="ECO:0007669"/>
    <property type="project" value="UniProtKB-UniRule"/>
</dbReference>
<keyword evidence="7 12" id="KW-0220">Diaminopimelate biosynthesis</keyword>
<feature type="binding site" evidence="12 15">
    <location>
        <position position="204"/>
    </location>
    <ligand>
        <name>pyruvate</name>
        <dbReference type="ChEBI" id="CHEBI:15361"/>
    </ligand>
</feature>
<dbReference type="UniPathway" id="UPA00034">
    <property type="reaction ID" value="UER00017"/>
</dbReference>
<feature type="active site" description="Proton donor/acceptor" evidence="12 14">
    <location>
        <position position="134"/>
    </location>
</feature>
<evidence type="ECO:0000256" key="11">
    <source>
        <dbReference type="ARBA" id="ARBA00047836"/>
    </source>
</evidence>
<dbReference type="PRINTS" id="PR00146">
    <property type="entry name" value="DHPICSNTHASE"/>
</dbReference>
<feature type="site" description="Part of a proton relay during catalysis" evidence="12">
    <location>
        <position position="108"/>
    </location>
</feature>
<feature type="active site" description="Schiff-base intermediate with substrate" evidence="12 14">
    <location>
        <position position="162"/>
    </location>
</feature>
<dbReference type="InterPro" id="IPR020625">
    <property type="entry name" value="Schiff_base-form_aldolases_AS"/>
</dbReference>
<evidence type="ECO:0000313" key="17">
    <source>
        <dbReference type="Proteomes" id="UP000008457"/>
    </source>
</evidence>
<keyword evidence="9 12" id="KW-0456">Lyase</keyword>
<evidence type="ECO:0000256" key="13">
    <source>
        <dbReference type="PIRNR" id="PIRNR001365"/>
    </source>
</evidence>
<dbReference type="GO" id="GO:0005829">
    <property type="term" value="C:cytosol"/>
    <property type="evidence" value="ECO:0007669"/>
    <property type="project" value="TreeGrafter"/>
</dbReference>
<evidence type="ECO:0000256" key="7">
    <source>
        <dbReference type="ARBA" id="ARBA00022915"/>
    </source>
</evidence>
<comment type="caution">
    <text evidence="12">Was originally thought to be a dihydrodipicolinate synthase (DHDPS), catalyzing the condensation of (S)-aspartate-beta-semialdehyde [(S)-ASA] and pyruvate to dihydrodipicolinate (DHDP). However, it was shown in E.coli that the product of the enzymatic reaction is not dihydrodipicolinate but in fact (4S)-4-hydroxy-2,3,4,5-tetrahydro-(2S)-dipicolinic acid (HTPA), and that the consecutive dehydration reaction leading to DHDP is not spontaneous but catalyzed by DapB.</text>
</comment>
<dbReference type="InterPro" id="IPR013785">
    <property type="entry name" value="Aldolase_TIM"/>
</dbReference>
<reference evidence="17" key="1">
    <citation type="submission" date="2010-11" db="EMBL/GenBank/DDBJ databases">
        <title>The complete genome of Mahella australiensis DSM 15567.</title>
        <authorList>
            <consortium name="US DOE Joint Genome Institute (JGI-PGF)"/>
            <person name="Lucas S."/>
            <person name="Copeland A."/>
            <person name="Lapidus A."/>
            <person name="Bruce D."/>
            <person name="Goodwin L."/>
            <person name="Pitluck S."/>
            <person name="Kyrpides N."/>
            <person name="Mavromatis K."/>
            <person name="Pagani I."/>
            <person name="Ivanova N."/>
            <person name="Teshima H."/>
            <person name="Brettin T."/>
            <person name="Detter J.C."/>
            <person name="Han C."/>
            <person name="Tapia R."/>
            <person name="Land M."/>
            <person name="Hauser L."/>
            <person name="Markowitz V."/>
            <person name="Cheng J.-F."/>
            <person name="Hugenholtz P."/>
            <person name="Woyke T."/>
            <person name="Wu D."/>
            <person name="Spring S."/>
            <person name="Pukall R."/>
            <person name="Steenblock K."/>
            <person name="Schneider S."/>
            <person name="Klenk H.-P."/>
            <person name="Eisen J.A."/>
        </authorList>
    </citation>
    <scope>NUCLEOTIDE SEQUENCE [LARGE SCALE GENOMIC DNA]</scope>
    <source>
        <strain evidence="17">DSM 15567 / CIP 107919 / 50-1 BON</strain>
    </source>
</reference>
<evidence type="ECO:0000256" key="14">
    <source>
        <dbReference type="PIRSR" id="PIRSR001365-1"/>
    </source>
</evidence>
<dbReference type="SMART" id="SM01130">
    <property type="entry name" value="DHDPS"/>
    <property type="match status" value="1"/>
</dbReference>
<keyword evidence="10 12" id="KW-0704">Schiff base</keyword>
<dbReference type="SUPFAM" id="SSF51569">
    <property type="entry name" value="Aldolase"/>
    <property type="match status" value="1"/>
</dbReference>
<dbReference type="PROSITE" id="PS00666">
    <property type="entry name" value="DHDPS_2"/>
    <property type="match status" value="1"/>
</dbReference>
<dbReference type="KEGG" id="mas:Mahau_0734"/>
<dbReference type="PANTHER" id="PTHR12128">
    <property type="entry name" value="DIHYDRODIPICOLINATE SYNTHASE"/>
    <property type="match status" value="1"/>
</dbReference>
<dbReference type="EC" id="4.3.3.7" evidence="4 12"/>
<keyword evidence="8 12" id="KW-0457">Lysine biosynthesis</keyword>
<dbReference type="HAMAP" id="MF_00418">
    <property type="entry name" value="DapA"/>
    <property type="match status" value="1"/>
</dbReference>
<dbReference type="NCBIfam" id="TIGR00674">
    <property type="entry name" value="dapA"/>
    <property type="match status" value="1"/>
</dbReference>
<dbReference type="CDD" id="cd00950">
    <property type="entry name" value="DHDPS"/>
    <property type="match status" value="1"/>
</dbReference>
<dbReference type="PANTHER" id="PTHR12128:SF66">
    <property type="entry name" value="4-HYDROXY-2-OXOGLUTARATE ALDOLASE, MITOCHONDRIAL"/>
    <property type="match status" value="1"/>
</dbReference>
<evidence type="ECO:0000256" key="8">
    <source>
        <dbReference type="ARBA" id="ARBA00023154"/>
    </source>
</evidence>
<evidence type="ECO:0000256" key="6">
    <source>
        <dbReference type="ARBA" id="ARBA00022605"/>
    </source>
</evidence>
<feature type="site" description="Part of a proton relay during catalysis" evidence="12">
    <location>
        <position position="45"/>
    </location>
</feature>
<dbReference type="EMBL" id="CP002360">
    <property type="protein sequence ID" value="AEE95934.1"/>
    <property type="molecule type" value="Genomic_DNA"/>
</dbReference>
<comment type="similarity">
    <text evidence="3 12 13">Belongs to the DapA family.</text>
</comment>
<evidence type="ECO:0000256" key="10">
    <source>
        <dbReference type="ARBA" id="ARBA00023270"/>
    </source>
</evidence>
<evidence type="ECO:0000256" key="2">
    <source>
        <dbReference type="ARBA" id="ARBA00005120"/>
    </source>
</evidence>
<evidence type="ECO:0000256" key="3">
    <source>
        <dbReference type="ARBA" id="ARBA00007592"/>
    </source>
</evidence>
<proteinExistence type="inferred from homology"/>
<comment type="catalytic activity">
    <reaction evidence="11 12">
        <text>L-aspartate 4-semialdehyde + pyruvate = (2S,4S)-4-hydroxy-2,3,4,5-tetrahydrodipicolinate + H2O + H(+)</text>
        <dbReference type="Rhea" id="RHEA:34171"/>
        <dbReference type="ChEBI" id="CHEBI:15361"/>
        <dbReference type="ChEBI" id="CHEBI:15377"/>
        <dbReference type="ChEBI" id="CHEBI:15378"/>
        <dbReference type="ChEBI" id="CHEBI:67139"/>
        <dbReference type="ChEBI" id="CHEBI:537519"/>
        <dbReference type="EC" id="4.3.3.7"/>
    </reaction>
</comment>
<evidence type="ECO:0000256" key="4">
    <source>
        <dbReference type="ARBA" id="ARBA00012086"/>
    </source>
</evidence>
<evidence type="ECO:0000313" key="16">
    <source>
        <dbReference type="EMBL" id="AEE95934.1"/>
    </source>
</evidence>
<dbReference type="eggNOG" id="COG0329">
    <property type="taxonomic scope" value="Bacteria"/>
</dbReference>
<evidence type="ECO:0000256" key="1">
    <source>
        <dbReference type="ARBA" id="ARBA00003294"/>
    </source>
</evidence>
<evidence type="ECO:0000256" key="12">
    <source>
        <dbReference type="HAMAP-Rule" id="MF_00418"/>
    </source>
</evidence>
<dbReference type="PIRSF" id="PIRSF001365">
    <property type="entry name" value="DHDPS"/>
    <property type="match status" value="1"/>
</dbReference>
<dbReference type="GO" id="GO:0008840">
    <property type="term" value="F:4-hydroxy-tetrahydrodipicolinate synthase activity"/>
    <property type="evidence" value="ECO:0007669"/>
    <property type="project" value="UniProtKB-UniRule"/>
</dbReference>
<dbReference type="RefSeq" id="WP_013780364.1">
    <property type="nucleotide sequence ID" value="NC_015520.1"/>
</dbReference>
<keyword evidence="6 12" id="KW-0028">Amino-acid biosynthesis</keyword>
<dbReference type="OrthoDB" id="9782828at2"/>
<dbReference type="AlphaFoldDB" id="F4A131"/>
<evidence type="ECO:0000256" key="15">
    <source>
        <dbReference type="PIRSR" id="PIRSR001365-2"/>
    </source>
</evidence>
<gene>
    <name evidence="12" type="primary">dapA</name>
    <name evidence="16" type="ordered locus">Mahau_0734</name>
</gene>
<comment type="function">
    <text evidence="1 12">Catalyzes the condensation of (S)-aspartate-beta-semialdehyde [(S)-ASA] and pyruvate to 4-hydroxy-tetrahydrodipicolinate (HTPA).</text>
</comment>
<dbReference type="GO" id="GO:0009089">
    <property type="term" value="P:lysine biosynthetic process via diaminopimelate"/>
    <property type="evidence" value="ECO:0007669"/>
    <property type="project" value="UniProtKB-UniRule"/>
</dbReference>
<reference evidence="16 17" key="2">
    <citation type="journal article" date="2011" name="Stand. Genomic Sci.">
        <title>Complete genome sequence of Mahella australiensis type strain (50-1 BON).</title>
        <authorList>
            <person name="Sikorski J."/>
            <person name="Teshima H."/>
            <person name="Nolan M."/>
            <person name="Lucas S."/>
            <person name="Hammon N."/>
            <person name="Deshpande S."/>
            <person name="Cheng J.F."/>
            <person name="Pitluck S."/>
            <person name="Liolios K."/>
            <person name="Pagani I."/>
            <person name="Ivanova N."/>
            <person name="Huntemann M."/>
            <person name="Mavromatis K."/>
            <person name="Ovchinikova G."/>
            <person name="Pati A."/>
            <person name="Tapia R."/>
            <person name="Han C."/>
            <person name="Goodwin L."/>
            <person name="Chen A."/>
            <person name="Palaniappan K."/>
            <person name="Land M."/>
            <person name="Hauser L."/>
            <person name="Ngatchou-Djao O.D."/>
            <person name="Rohde M."/>
            <person name="Pukall R."/>
            <person name="Spring S."/>
            <person name="Abt B."/>
            <person name="Goker M."/>
            <person name="Detter J.C."/>
            <person name="Woyke T."/>
            <person name="Bristow J."/>
            <person name="Markowitz V."/>
            <person name="Hugenholtz P."/>
            <person name="Eisen J.A."/>
            <person name="Kyrpides N.C."/>
            <person name="Klenk H.P."/>
            <person name="Lapidus A."/>
        </authorList>
    </citation>
    <scope>NUCLEOTIDE SEQUENCE [LARGE SCALE GENOMIC DNA]</scope>
    <source>
        <strain evidence="17">DSM 15567 / CIP 107919 / 50-1 BON</strain>
    </source>
</reference>
<comment type="subcellular location">
    <subcellularLocation>
        <location evidence="12">Cytoplasm</location>
    </subcellularLocation>
</comment>